<reference evidence="1" key="2">
    <citation type="submission" date="2024-07" db="EMBL/GenBank/DDBJ databases">
        <title>Streptomyces haneummycinica sp. nov., a new antibiotic-producing actinobacterium isolated from marine sediment.</title>
        <authorList>
            <person name="Uemura M."/>
            <person name="Hamada M."/>
            <person name="Hirano S."/>
            <person name="Kobayashi K."/>
            <person name="Ohshiro T."/>
            <person name="Kobayashi T."/>
            <person name="Terahara T."/>
        </authorList>
    </citation>
    <scope>NUCLEOTIDE SEQUENCE</scope>
    <source>
        <strain evidence="1">KM77-8</strain>
    </source>
</reference>
<accession>A0AAT9HN80</accession>
<organism evidence="1">
    <name type="scientific">Streptomyces haneummycinicus</name>
    <dbReference type="NCBI Taxonomy" id="3074435"/>
    <lineage>
        <taxon>Bacteria</taxon>
        <taxon>Bacillati</taxon>
        <taxon>Actinomycetota</taxon>
        <taxon>Actinomycetes</taxon>
        <taxon>Kitasatosporales</taxon>
        <taxon>Streptomycetaceae</taxon>
        <taxon>Streptomyces</taxon>
    </lineage>
</organism>
<name>A0AAT9HN80_9ACTN</name>
<sequence>MLPVAVPCRETIRNGSASSGHPQYGQTLPVVLIMVTPGILDHLGALTIVATRQGCSVPSVHVQVDFVHTIVKRGLHD</sequence>
<dbReference type="AlphaFoldDB" id="A0AAT9HN80"/>
<protein>
    <submittedName>
        <fullName evidence="1">Uncharacterized protein</fullName>
    </submittedName>
</protein>
<reference evidence="1" key="1">
    <citation type="submission" date="2024-06" db="EMBL/GenBank/DDBJ databases">
        <authorList>
            <consortium name="consrtm"/>
            <person name="Uemura M."/>
            <person name="Terahara T."/>
        </authorList>
    </citation>
    <scope>NUCLEOTIDE SEQUENCE</scope>
    <source>
        <strain evidence="1">KM77-8</strain>
    </source>
</reference>
<proteinExistence type="predicted"/>
<evidence type="ECO:0000313" key="1">
    <source>
        <dbReference type="EMBL" id="BFO19022.1"/>
    </source>
</evidence>
<dbReference type="EMBL" id="AP035768">
    <property type="protein sequence ID" value="BFO19022.1"/>
    <property type="molecule type" value="Genomic_DNA"/>
</dbReference>
<gene>
    <name evidence="1" type="ORF">SHKM778_54100</name>
</gene>